<gene>
    <name evidence="6" type="ORF">IPP58_01450</name>
</gene>
<sequence>MASPRRPKGRCLGLALASGGMLGGVYEVGALRALEESIDGLDLNGLDVYVGVSAGAFVGSHLVNGITVEEMIRGIKGNPGEEQLFDPAIFFMPAVREMRRRGFLLPWVIADAVLNFIKGPENPSFIGSLEGLGPSLPVCLFDNEPIRNYLARVFSQPGRTDDFRKLRHRFFVVSTDLDTGRAVVFGQDGLDRVPISRAVQASTAVPGIYPPVDVEGRTCVDGVLLKTLHSSVALEYGADLLLCVNPLVPMNTGSEDAREALGRRAIQRGGLPTVLSQSFRILINSRVSLGMERAAQTYPNADLVLFQPDPAEHSLFTNLFRLHSRDKVCEIGYHQTRRDLWTRRELLGPVLEKHGLALRLDLLEDPFRSVWDCLGHAVEPKAKVADRLDAALQALEASFK</sequence>
<dbReference type="InterPro" id="IPR002641">
    <property type="entry name" value="PNPLA_dom"/>
</dbReference>
<name>A0A9D7SEQ6_9BACT</name>
<organism evidence="6 7">
    <name type="scientific">Candidatus Geothrix skivensis</name>
    <dbReference type="NCBI Taxonomy" id="2954439"/>
    <lineage>
        <taxon>Bacteria</taxon>
        <taxon>Pseudomonadati</taxon>
        <taxon>Acidobacteriota</taxon>
        <taxon>Holophagae</taxon>
        <taxon>Holophagales</taxon>
        <taxon>Holophagaceae</taxon>
        <taxon>Geothrix</taxon>
    </lineage>
</organism>
<dbReference type="SUPFAM" id="SSF52151">
    <property type="entry name" value="FabD/lysophospholipase-like"/>
    <property type="match status" value="1"/>
</dbReference>
<dbReference type="GO" id="GO:0016787">
    <property type="term" value="F:hydrolase activity"/>
    <property type="evidence" value="ECO:0007669"/>
    <property type="project" value="UniProtKB-UniRule"/>
</dbReference>
<feature type="active site" description="Nucleophile" evidence="4">
    <location>
        <position position="53"/>
    </location>
</feature>
<evidence type="ECO:0000256" key="3">
    <source>
        <dbReference type="ARBA" id="ARBA00023098"/>
    </source>
</evidence>
<protein>
    <submittedName>
        <fullName evidence="6">Patatin-like phospholipase family protein</fullName>
    </submittedName>
</protein>
<feature type="short sequence motif" description="GXSXG" evidence="4">
    <location>
        <begin position="51"/>
        <end position="55"/>
    </location>
</feature>
<evidence type="ECO:0000259" key="5">
    <source>
        <dbReference type="PROSITE" id="PS51635"/>
    </source>
</evidence>
<evidence type="ECO:0000313" key="6">
    <source>
        <dbReference type="EMBL" id="MBK9795162.1"/>
    </source>
</evidence>
<accession>A0A9D7SEQ6</accession>
<dbReference type="InterPro" id="IPR050301">
    <property type="entry name" value="NTE"/>
</dbReference>
<feature type="domain" description="PNPLA" evidence="5">
    <location>
        <begin position="15"/>
        <end position="234"/>
    </location>
</feature>
<dbReference type="AlphaFoldDB" id="A0A9D7SEQ6"/>
<dbReference type="EMBL" id="JADKIO010000004">
    <property type="protein sequence ID" value="MBK9795162.1"/>
    <property type="molecule type" value="Genomic_DNA"/>
</dbReference>
<keyword evidence="2 4" id="KW-0442">Lipid degradation</keyword>
<evidence type="ECO:0000256" key="2">
    <source>
        <dbReference type="ARBA" id="ARBA00022963"/>
    </source>
</evidence>
<comment type="caution">
    <text evidence="4">Lacks conserved residue(s) required for the propagation of feature annotation.</text>
</comment>
<dbReference type="PANTHER" id="PTHR14226">
    <property type="entry name" value="NEUROPATHY TARGET ESTERASE/SWISS CHEESE D.MELANOGASTER"/>
    <property type="match status" value="1"/>
</dbReference>
<keyword evidence="3 4" id="KW-0443">Lipid metabolism</keyword>
<reference evidence="6" key="1">
    <citation type="submission" date="2020-10" db="EMBL/GenBank/DDBJ databases">
        <title>Connecting structure to function with the recovery of over 1000 high-quality activated sludge metagenome-assembled genomes encoding full-length rRNA genes using long-read sequencing.</title>
        <authorList>
            <person name="Singleton C.M."/>
            <person name="Petriglieri F."/>
            <person name="Kristensen J.M."/>
            <person name="Kirkegaard R.H."/>
            <person name="Michaelsen T.Y."/>
            <person name="Andersen M.H."/>
            <person name="Karst S.M."/>
            <person name="Dueholm M.S."/>
            <person name="Nielsen P.H."/>
            <person name="Albertsen M."/>
        </authorList>
    </citation>
    <scope>NUCLEOTIDE SEQUENCE</scope>
    <source>
        <strain evidence="6">Skiv_18-Q3-R9-52_MAXAC.067</strain>
    </source>
</reference>
<evidence type="ECO:0000256" key="1">
    <source>
        <dbReference type="ARBA" id="ARBA00022801"/>
    </source>
</evidence>
<dbReference type="PANTHER" id="PTHR14226:SF57">
    <property type="entry name" value="BLR7027 PROTEIN"/>
    <property type="match status" value="1"/>
</dbReference>
<evidence type="ECO:0000256" key="4">
    <source>
        <dbReference type="PROSITE-ProRule" id="PRU01161"/>
    </source>
</evidence>
<dbReference type="InterPro" id="IPR016035">
    <property type="entry name" value="Acyl_Trfase/lysoPLipase"/>
</dbReference>
<dbReference type="Proteomes" id="UP000886657">
    <property type="component" value="Unassembled WGS sequence"/>
</dbReference>
<proteinExistence type="predicted"/>
<dbReference type="Gene3D" id="3.40.1090.10">
    <property type="entry name" value="Cytosolic phospholipase A2 catalytic domain"/>
    <property type="match status" value="2"/>
</dbReference>
<dbReference type="GO" id="GO:0016042">
    <property type="term" value="P:lipid catabolic process"/>
    <property type="evidence" value="ECO:0007669"/>
    <property type="project" value="UniProtKB-UniRule"/>
</dbReference>
<keyword evidence="1 4" id="KW-0378">Hydrolase</keyword>
<dbReference type="Pfam" id="PF01734">
    <property type="entry name" value="Patatin"/>
    <property type="match status" value="1"/>
</dbReference>
<evidence type="ECO:0000313" key="7">
    <source>
        <dbReference type="Proteomes" id="UP000886657"/>
    </source>
</evidence>
<feature type="active site" description="Proton acceptor" evidence="4">
    <location>
        <position position="221"/>
    </location>
</feature>
<dbReference type="PROSITE" id="PS51635">
    <property type="entry name" value="PNPLA"/>
    <property type="match status" value="1"/>
</dbReference>
<comment type="caution">
    <text evidence="6">The sequence shown here is derived from an EMBL/GenBank/DDBJ whole genome shotgun (WGS) entry which is preliminary data.</text>
</comment>